<keyword evidence="6 8" id="KW-0472">Membrane</keyword>
<proteinExistence type="inferred from homology"/>
<gene>
    <name evidence="9" type="ORF">GCK32_000849</name>
</gene>
<organism evidence="9 10">
    <name type="scientific">Trichostrongylus colubriformis</name>
    <name type="common">Black scour worm</name>
    <dbReference type="NCBI Taxonomy" id="6319"/>
    <lineage>
        <taxon>Eukaryota</taxon>
        <taxon>Metazoa</taxon>
        <taxon>Ecdysozoa</taxon>
        <taxon>Nematoda</taxon>
        <taxon>Chromadorea</taxon>
        <taxon>Rhabditida</taxon>
        <taxon>Rhabditina</taxon>
        <taxon>Rhabditomorpha</taxon>
        <taxon>Strongyloidea</taxon>
        <taxon>Trichostrongylidae</taxon>
        <taxon>Trichostrongylus</taxon>
    </lineage>
</organism>
<feature type="region of interest" description="Disordered" evidence="7">
    <location>
        <begin position="375"/>
        <end position="399"/>
    </location>
</feature>
<evidence type="ECO:0000313" key="9">
    <source>
        <dbReference type="EMBL" id="KAK5983892.1"/>
    </source>
</evidence>
<evidence type="ECO:0000256" key="3">
    <source>
        <dbReference type="ARBA" id="ARBA00022692"/>
    </source>
</evidence>
<evidence type="ECO:0000256" key="6">
    <source>
        <dbReference type="ARBA" id="ARBA00023136"/>
    </source>
</evidence>
<keyword evidence="10" id="KW-1185">Reference proteome</keyword>
<dbReference type="GO" id="GO:0015833">
    <property type="term" value="P:peptide transport"/>
    <property type="evidence" value="ECO:0007669"/>
    <property type="project" value="UniProtKB-KW"/>
</dbReference>
<dbReference type="Proteomes" id="UP001331761">
    <property type="component" value="Unassembled WGS sequence"/>
</dbReference>
<accession>A0AAN8FYQ1</accession>
<name>A0AAN8FYQ1_TRICO</name>
<feature type="transmembrane region" description="Helical" evidence="8">
    <location>
        <begin position="284"/>
        <end position="303"/>
    </location>
</feature>
<feature type="transmembrane region" description="Helical" evidence="8">
    <location>
        <begin position="315"/>
        <end position="334"/>
    </location>
</feature>
<evidence type="ECO:0000313" key="10">
    <source>
        <dbReference type="Proteomes" id="UP001331761"/>
    </source>
</evidence>
<keyword evidence="4" id="KW-0653">Protein transport</keyword>
<dbReference type="InterPro" id="IPR000109">
    <property type="entry name" value="POT_fam"/>
</dbReference>
<dbReference type="GO" id="GO:0016020">
    <property type="term" value="C:membrane"/>
    <property type="evidence" value="ECO:0007669"/>
    <property type="project" value="UniProtKB-SubCell"/>
</dbReference>
<dbReference type="EMBL" id="WIXE01003499">
    <property type="protein sequence ID" value="KAK5983892.1"/>
    <property type="molecule type" value="Genomic_DNA"/>
</dbReference>
<evidence type="ECO:0000256" key="7">
    <source>
        <dbReference type="SAM" id="MobiDB-lite"/>
    </source>
</evidence>
<reference evidence="9 10" key="1">
    <citation type="submission" date="2019-10" db="EMBL/GenBank/DDBJ databases">
        <title>Assembly and Annotation for the nematode Trichostrongylus colubriformis.</title>
        <authorList>
            <person name="Martin J."/>
        </authorList>
    </citation>
    <scope>NUCLEOTIDE SEQUENCE [LARGE SCALE GENOMIC DNA]</scope>
    <source>
        <strain evidence="9">G859</strain>
        <tissue evidence="9">Whole worm</tissue>
    </source>
</reference>
<comment type="subcellular location">
    <subcellularLocation>
        <location evidence="1">Membrane</location>
        <topology evidence="1">Multi-pass membrane protein</topology>
    </subcellularLocation>
</comment>
<evidence type="ECO:0000256" key="1">
    <source>
        <dbReference type="ARBA" id="ARBA00004141"/>
    </source>
</evidence>
<evidence type="ECO:0000256" key="8">
    <source>
        <dbReference type="SAM" id="Phobius"/>
    </source>
</evidence>
<keyword evidence="4" id="KW-0813">Transport</keyword>
<evidence type="ECO:0000256" key="2">
    <source>
        <dbReference type="ARBA" id="ARBA00005982"/>
    </source>
</evidence>
<keyword evidence="5 8" id="KW-1133">Transmembrane helix</keyword>
<comment type="caution">
    <text evidence="9">The sequence shown here is derived from an EMBL/GenBank/DDBJ whole genome shotgun (WGS) entry which is preliminary data.</text>
</comment>
<sequence length="399" mass="44221">MILRLKTLPDAPSKDEAFVSVINAFPSSTCNFDLKVDGYGSRKITANNSLIDDKDRMIMDVIRTSLNPLRNRTFSFSSDGSNCPAHFEIKPQLEGGKSYLVVLTPEGWAILSNSWKKSQKGRGQFVLSLIHLIPCEKWKTESTPDCTVASFHTNLHIAMCLDRKDSNGKCTRENDDFYAWSSHEISKVPVHSYSTGQVQYHGAVLHPKDLLTGTYEVYYLNNSASGVNAKRKLLDGVSFTKNRMGGVYAMVITGTDSTYETLATTVHTIAPENRVSILWQIPQYFVITVAEILFSVSGLEFAYQEASVQMKAVVQAIWLLTNAIGNIIIMAIGISAFTENLAVEMFVFAAAMAVVMIVFILLAAFYYEYRSDAEKRSEKEPNTDSADGSEASASTTRSQ</sequence>
<feature type="compositionally biased region" description="Polar residues" evidence="7">
    <location>
        <begin position="383"/>
        <end position="399"/>
    </location>
</feature>
<keyword evidence="4" id="KW-0571">Peptide transport</keyword>
<evidence type="ECO:0000256" key="4">
    <source>
        <dbReference type="ARBA" id="ARBA00022856"/>
    </source>
</evidence>
<dbReference type="InterPro" id="IPR036259">
    <property type="entry name" value="MFS_trans_sf"/>
</dbReference>
<dbReference type="PANTHER" id="PTHR11654">
    <property type="entry name" value="OLIGOPEPTIDE TRANSPORTER-RELATED"/>
    <property type="match status" value="1"/>
</dbReference>
<dbReference type="AlphaFoldDB" id="A0AAN8FYQ1"/>
<feature type="transmembrane region" description="Helical" evidence="8">
    <location>
        <begin position="346"/>
        <end position="367"/>
    </location>
</feature>
<protein>
    <submittedName>
        <fullName evidence="9">Uncharacterized protein</fullName>
    </submittedName>
</protein>
<dbReference type="Gene3D" id="1.20.1250.20">
    <property type="entry name" value="MFS general substrate transporter like domains"/>
    <property type="match status" value="1"/>
</dbReference>
<comment type="similarity">
    <text evidence="2">Belongs to the major facilitator superfamily. Proton-dependent oligopeptide transporter (POT/PTR) (TC 2.A.17) family.</text>
</comment>
<dbReference type="Pfam" id="PF00854">
    <property type="entry name" value="PTR2"/>
    <property type="match status" value="1"/>
</dbReference>
<evidence type="ECO:0000256" key="5">
    <source>
        <dbReference type="ARBA" id="ARBA00022989"/>
    </source>
</evidence>
<keyword evidence="3 8" id="KW-0812">Transmembrane</keyword>
<dbReference type="GO" id="GO:0022857">
    <property type="term" value="F:transmembrane transporter activity"/>
    <property type="evidence" value="ECO:0007669"/>
    <property type="project" value="InterPro"/>
</dbReference>